<accession>A0A975GMD7</accession>
<dbReference type="AlphaFoldDB" id="A0A975GMD7"/>
<sequence length="40" mass="4953">MFHLMFKFFLLTEFIVFFNPDFHKVNSSDSFYNLLFLQNL</sequence>
<proteinExistence type="predicted"/>
<organism evidence="1 2">
    <name type="scientific">Desulfonema magnum</name>
    <dbReference type="NCBI Taxonomy" id="45655"/>
    <lineage>
        <taxon>Bacteria</taxon>
        <taxon>Pseudomonadati</taxon>
        <taxon>Thermodesulfobacteriota</taxon>
        <taxon>Desulfobacteria</taxon>
        <taxon>Desulfobacterales</taxon>
        <taxon>Desulfococcaceae</taxon>
        <taxon>Desulfonema</taxon>
    </lineage>
</organism>
<evidence type="ECO:0000313" key="1">
    <source>
        <dbReference type="EMBL" id="QTA86697.1"/>
    </source>
</evidence>
<name>A0A975GMD7_9BACT</name>
<gene>
    <name evidence="1" type="ORF">dnm_027210</name>
</gene>
<evidence type="ECO:0000313" key="2">
    <source>
        <dbReference type="Proteomes" id="UP000663722"/>
    </source>
</evidence>
<dbReference type="EMBL" id="CP061800">
    <property type="protein sequence ID" value="QTA86697.1"/>
    <property type="molecule type" value="Genomic_DNA"/>
</dbReference>
<reference evidence="1" key="1">
    <citation type="journal article" date="2021" name="Microb. Physiol.">
        <title>Proteogenomic Insights into the Physiology of Marine, Sulfate-Reducing, Filamentous Desulfonema limicola and Desulfonema magnum.</title>
        <authorList>
            <person name="Schnaars V."/>
            <person name="Wohlbrand L."/>
            <person name="Scheve S."/>
            <person name="Hinrichs C."/>
            <person name="Reinhardt R."/>
            <person name="Rabus R."/>
        </authorList>
    </citation>
    <scope>NUCLEOTIDE SEQUENCE</scope>
    <source>
        <strain evidence="1">4be13</strain>
    </source>
</reference>
<dbReference type="KEGG" id="dmm:dnm_027210"/>
<protein>
    <submittedName>
        <fullName evidence="1">Uncharacterized protein</fullName>
    </submittedName>
</protein>
<keyword evidence="2" id="KW-1185">Reference proteome</keyword>
<dbReference type="Proteomes" id="UP000663722">
    <property type="component" value="Chromosome"/>
</dbReference>